<evidence type="ECO:0000256" key="4">
    <source>
        <dbReference type="ARBA" id="ARBA00022842"/>
    </source>
</evidence>
<dbReference type="InterPro" id="IPR036412">
    <property type="entry name" value="HAD-like_sf"/>
</dbReference>
<dbReference type="RefSeq" id="WP_197014743.1">
    <property type="nucleotide sequence ID" value="NZ_BAABES010000009.1"/>
</dbReference>
<dbReference type="GO" id="GO:0046872">
    <property type="term" value="F:metal ion binding"/>
    <property type="evidence" value="ECO:0007669"/>
    <property type="project" value="UniProtKB-KW"/>
</dbReference>
<dbReference type="AlphaFoldDB" id="A0A931GTZ4"/>
<reference evidence="6" key="1">
    <citation type="submission" date="2020-11" db="EMBL/GenBank/DDBJ databases">
        <title>Sequencing the genomes of 1000 actinobacteria strains.</title>
        <authorList>
            <person name="Klenk H.-P."/>
        </authorList>
    </citation>
    <scope>NUCLEOTIDE SEQUENCE</scope>
    <source>
        <strain evidence="6">DSM 43175</strain>
    </source>
</reference>
<dbReference type="Pfam" id="PF13242">
    <property type="entry name" value="Hydrolase_like"/>
    <property type="match status" value="1"/>
</dbReference>
<evidence type="ECO:0000256" key="2">
    <source>
        <dbReference type="ARBA" id="ARBA00007958"/>
    </source>
</evidence>
<dbReference type="InterPro" id="IPR006355">
    <property type="entry name" value="LHPP/HDHD2"/>
</dbReference>
<name>A0A931GTZ4_9ACTN</name>
<dbReference type="PANTHER" id="PTHR19288:SF46">
    <property type="entry name" value="HALOACID DEHALOGENASE-LIKE HYDROLASE DOMAIN-CONTAINING PROTEIN 2"/>
    <property type="match status" value="1"/>
</dbReference>
<comment type="cofactor">
    <cofactor evidence="1">
        <name>Mg(2+)</name>
        <dbReference type="ChEBI" id="CHEBI:18420"/>
    </cofactor>
</comment>
<dbReference type="NCBIfam" id="TIGR01458">
    <property type="entry name" value="HAD-SF-IIA-hyp3"/>
    <property type="match status" value="1"/>
</dbReference>
<evidence type="ECO:0000313" key="7">
    <source>
        <dbReference type="Proteomes" id="UP000614047"/>
    </source>
</evidence>
<comment type="caution">
    <text evidence="6">The sequence shown here is derived from an EMBL/GenBank/DDBJ whole genome shotgun (WGS) entry which is preliminary data.</text>
</comment>
<gene>
    <name evidence="6" type="ORF">IW256_006697</name>
</gene>
<evidence type="ECO:0000313" key="6">
    <source>
        <dbReference type="EMBL" id="MBG6092584.1"/>
    </source>
</evidence>
<evidence type="ECO:0000256" key="3">
    <source>
        <dbReference type="ARBA" id="ARBA00022723"/>
    </source>
</evidence>
<dbReference type="PANTHER" id="PTHR19288">
    <property type="entry name" value="4-NITROPHENYLPHOSPHATASE-RELATED"/>
    <property type="match status" value="1"/>
</dbReference>
<evidence type="ECO:0000256" key="5">
    <source>
        <dbReference type="ARBA" id="ARBA00039666"/>
    </source>
</evidence>
<organism evidence="6 7">
    <name type="scientific">Actinomadura viridis</name>
    <dbReference type="NCBI Taxonomy" id="58110"/>
    <lineage>
        <taxon>Bacteria</taxon>
        <taxon>Bacillati</taxon>
        <taxon>Actinomycetota</taxon>
        <taxon>Actinomycetes</taxon>
        <taxon>Streptosporangiales</taxon>
        <taxon>Thermomonosporaceae</taxon>
        <taxon>Actinomadura</taxon>
    </lineage>
</organism>
<comment type="similarity">
    <text evidence="2">Belongs to the HAD-like hydrolase superfamily.</text>
</comment>
<keyword evidence="6" id="KW-0378">Hydrolase</keyword>
<dbReference type="NCBIfam" id="TIGR01549">
    <property type="entry name" value="HAD-SF-IA-v1"/>
    <property type="match status" value="1"/>
</dbReference>
<dbReference type="Pfam" id="PF13344">
    <property type="entry name" value="Hydrolase_6"/>
    <property type="match status" value="1"/>
</dbReference>
<proteinExistence type="inferred from homology"/>
<dbReference type="GO" id="GO:0016791">
    <property type="term" value="F:phosphatase activity"/>
    <property type="evidence" value="ECO:0007669"/>
    <property type="project" value="InterPro"/>
</dbReference>
<dbReference type="Proteomes" id="UP000614047">
    <property type="component" value="Unassembled WGS sequence"/>
</dbReference>
<dbReference type="GO" id="GO:0005737">
    <property type="term" value="C:cytoplasm"/>
    <property type="evidence" value="ECO:0007669"/>
    <property type="project" value="TreeGrafter"/>
</dbReference>
<evidence type="ECO:0000256" key="1">
    <source>
        <dbReference type="ARBA" id="ARBA00001946"/>
    </source>
</evidence>
<dbReference type="InterPro" id="IPR006439">
    <property type="entry name" value="HAD-SF_hydro_IA"/>
</dbReference>
<protein>
    <recommendedName>
        <fullName evidence="5">Haloacid dehalogenase-like hydrolase domain-containing protein 2</fullName>
    </recommendedName>
</protein>
<keyword evidence="4" id="KW-0460">Magnesium</keyword>
<keyword evidence="3" id="KW-0479">Metal-binding</keyword>
<accession>A0A931GTZ4</accession>
<sequence length="259" mass="26763">MRAVLLDLEGTLYAQGAPVAGAAEAVGALRSRGLALRFLTNTDSKPGARIVEELAGFGLDIPLEELFTPVVAAKALFTSGSRVYLMVAEALTDEFAGVAAEPPYTHVLVGDCRETLDYALLDGAFRALRGGAELVALQRGRYFKRADGDHLDTGAVVAALEYAAGCTARVVGKPSPDFFRLAARSAGVDVAECVVVGDDVTTDVAGGRAAGAVTVRVRTGKYADQRAEGLAGAADHTVDSVADLPDLIRSGGSSPRSPS</sequence>
<keyword evidence="7" id="KW-1185">Reference proteome</keyword>
<dbReference type="InterPro" id="IPR006357">
    <property type="entry name" value="HAD-SF_hydro_IIA"/>
</dbReference>
<dbReference type="EMBL" id="JADOUA010000001">
    <property type="protein sequence ID" value="MBG6092584.1"/>
    <property type="molecule type" value="Genomic_DNA"/>
</dbReference>
<dbReference type="Gene3D" id="3.40.50.1000">
    <property type="entry name" value="HAD superfamily/HAD-like"/>
    <property type="match status" value="2"/>
</dbReference>
<dbReference type="InterPro" id="IPR023214">
    <property type="entry name" value="HAD_sf"/>
</dbReference>
<dbReference type="SUPFAM" id="SSF56784">
    <property type="entry name" value="HAD-like"/>
    <property type="match status" value="1"/>
</dbReference>